<dbReference type="STRING" id="1428628.WN71_027550"/>
<dbReference type="PROSITE" id="PS51257">
    <property type="entry name" value="PROKAR_LIPOPROTEIN"/>
    <property type="match status" value="1"/>
</dbReference>
<dbReference type="RefSeq" id="WP_046591602.1">
    <property type="nucleotide sequence ID" value="NZ_LAVA02000073.1"/>
</dbReference>
<evidence type="ECO:0000259" key="5">
    <source>
        <dbReference type="Pfam" id="PF13407"/>
    </source>
</evidence>
<proteinExistence type="inferred from homology"/>
<comment type="subcellular location">
    <subcellularLocation>
        <location evidence="1">Cell envelope</location>
    </subcellularLocation>
</comment>
<evidence type="ECO:0000256" key="1">
    <source>
        <dbReference type="ARBA" id="ARBA00004196"/>
    </source>
</evidence>
<keyword evidence="3 4" id="KW-0732">Signal</keyword>
<name>A0A1J4NQR4_9ACTN</name>
<evidence type="ECO:0000256" key="3">
    <source>
        <dbReference type="ARBA" id="ARBA00022729"/>
    </source>
</evidence>
<feature type="chain" id="PRO_5039280609" evidence="4">
    <location>
        <begin position="24"/>
        <end position="320"/>
    </location>
</feature>
<dbReference type="AlphaFoldDB" id="A0A1J4NQR4"/>
<organism evidence="6 7">
    <name type="scientific">Streptomyces mangrovisoli</name>
    <dbReference type="NCBI Taxonomy" id="1428628"/>
    <lineage>
        <taxon>Bacteria</taxon>
        <taxon>Bacillati</taxon>
        <taxon>Actinomycetota</taxon>
        <taxon>Actinomycetes</taxon>
        <taxon>Kitasatosporales</taxon>
        <taxon>Streptomycetaceae</taxon>
        <taxon>Streptomyces</taxon>
    </lineage>
</organism>
<dbReference type="OrthoDB" id="3458969at2"/>
<evidence type="ECO:0000313" key="6">
    <source>
        <dbReference type="EMBL" id="OIJ64659.1"/>
    </source>
</evidence>
<feature type="domain" description="Periplasmic binding protein" evidence="5">
    <location>
        <begin position="45"/>
        <end position="292"/>
    </location>
</feature>
<comment type="caution">
    <text evidence="6">The sequence shown here is derived from an EMBL/GenBank/DDBJ whole genome shotgun (WGS) entry which is preliminary data.</text>
</comment>
<gene>
    <name evidence="6" type="ORF">WN71_027550</name>
</gene>
<dbReference type="GO" id="GO:0030313">
    <property type="term" value="C:cell envelope"/>
    <property type="evidence" value="ECO:0007669"/>
    <property type="project" value="UniProtKB-SubCell"/>
</dbReference>
<comment type="similarity">
    <text evidence="2">Belongs to the bacterial solute-binding protein 2 family.</text>
</comment>
<evidence type="ECO:0000256" key="2">
    <source>
        <dbReference type="ARBA" id="ARBA00007639"/>
    </source>
</evidence>
<dbReference type="PANTHER" id="PTHR46847:SF3">
    <property type="entry name" value="GALACTOFURANOSE-BINDING PROTEIN YTFQ"/>
    <property type="match status" value="1"/>
</dbReference>
<keyword evidence="7" id="KW-1185">Reference proteome</keyword>
<accession>A0A1J4NQR4</accession>
<dbReference type="EMBL" id="LAVA02000073">
    <property type="protein sequence ID" value="OIJ64659.1"/>
    <property type="molecule type" value="Genomic_DNA"/>
</dbReference>
<dbReference type="Proteomes" id="UP000034196">
    <property type="component" value="Unassembled WGS sequence"/>
</dbReference>
<dbReference type="InterPro" id="IPR028082">
    <property type="entry name" value="Peripla_BP_I"/>
</dbReference>
<sequence>MPSTACRRRIVLVPLLGSSLLLSGCGLTDSTADSSGSGHLTIGFVNGGSTEFHTCLQKSMEETASSNLVSLVTANSHQDADDELSNIQDMIDRRVSAIILQTVDTQALKKDIAEAKAAHIPLFLTSVSADPSDILGAVVVDLKQVGKLDAQWINDDAGGATVEAGVIAGAPGAASDLLVGGFTKALEANVHVVANKPGMFDAAKAKAVAASMIAAHPSLEYVFVANEEMAFAARKAFVAAGAPGVKIVSVNGTDAALAALKDGRFAATVSNSAADTGQLAIENTIALLRKQKGAHKIANTPIRLVTKANADTAPMYCPTE</sequence>
<dbReference type="InterPro" id="IPR025997">
    <property type="entry name" value="SBP_2_dom"/>
</dbReference>
<dbReference type="Gene3D" id="3.40.50.2300">
    <property type="match status" value="2"/>
</dbReference>
<dbReference type="Pfam" id="PF13407">
    <property type="entry name" value="Peripla_BP_4"/>
    <property type="match status" value="1"/>
</dbReference>
<evidence type="ECO:0000256" key="4">
    <source>
        <dbReference type="SAM" id="SignalP"/>
    </source>
</evidence>
<reference evidence="6" key="1">
    <citation type="submission" date="2016-10" db="EMBL/GenBank/DDBJ databases">
        <title>Genome sequence of Streptomyces mangrovisoli MUSC 149.</title>
        <authorList>
            <person name="Lee L.-H."/>
            <person name="Ser H.-L."/>
        </authorList>
    </citation>
    <scope>NUCLEOTIDE SEQUENCE [LARGE SCALE GENOMIC DNA]</scope>
    <source>
        <strain evidence="6">MUSC 149</strain>
    </source>
</reference>
<dbReference type="CDD" id="cd01536">
    <property type="entry name" value="PBP1_ABC_sugar_binding-like"/>
    <property type="match status" value="1"/>
</dbReference>
<evidence type="ECO:0000313" key="7">
    <source>
        <dbReference type="Proteomes" id="UP000034196"/>
    </source>
</evidence>
<dbReference type="GO" id="GO:0030246">
    <property type="term" value="F:carbohydrate binding"/>
    <property type="evidence" value="ECO:0007669"/>
    <property type="project" value="UniProtKB-ARBA"/>
</dbReference>
<feature type="signal peptide" evidence="4">
    <location>
        <begin position="1"/>
        <end position="23"/>
    </location>
</feature>
<protein>
    <submittedName>
        <fullName evidence="6">Sugar ABC transporter substrate-binding protein</fullName>
    </submittedName>
</protein>
<dbReference type="SUPFAM" id="SSF53822">
    <property type="entry name" value="Periplasmic binding protein-like I"/>
    <property type="match status" value="1"/>
</dbReference>
<dbReference type="PANTHER" id="PTHR46847">
    <property type="entry name" value="D-ALLOSE-BINDING PERIPLASMIC PROTEIN-RELATED"/>
    <property type="match status" value="1"/>
</dbReference>